<dbReference type="EMBL" id="QYUP01000107">
    <property type="protein sequence ID" value="RJG16625.1"/>
    <property type="molecule type" value="Genomic_DNA"/>
</dbReference>
<dbReference type="Pfam" id="PF07963">
    <property type="entry name" value="N_methyl"/>
    <property type="match status" value="1"/>
</dbReference>
<comment type="caution">
    <text evidence="2">The sequence shown here is derived from an EMBL/GenBank/DDBJ whole genome shotgun (WGS) entry which is preliminary data.</text>
</comment>
<evidence type="ECO:0000256" key="1">
    <source>
        <dbReference type="SAM" id="Phobius"/>
    </source>
</evidence>
<feature type="transmembrane region" description="Helical" evidence="1">
    <location>
        <begin position="12"/>
        <end position="33"/>
    </location>
</feature>
<dbReference type="AlphaFoldDB" id="A0A418XV98"/>
<keyword evidence="1" id="KW-0472">Membrane</keyword>
<keyword evidence="3" id="KW-1185">Reference proteome</keyword>
<gene>
    <name evidence="2" type="ORF">D3872_10955</name>
</gene>
<dbReference type="InterPro" id="IPR045584">
    <property type="entry name" value="Pilin-like"/>
</dbReference>
<dbReference type="InterPro" id="IPR031982">
    <property type="entry name" value="PilE-like"/>
</dbReference>
<accession>A0A418XV98</accession>
<keyword evidence="1" id="KW-1133">Transmembrane helix</keyword>
<dbReference type="RefSeq" id="WP_119810796.1">
    <property type="nucleotide sequence ID" value="NZ_QYUP01000107.1"/>
</dbReference>
<dbReference type="SUPFAM" id="SSF54523">
    <property type="entry name" value="Pili subunits"/>
    <property type="match status" value="1"/>
</dbReference>
<proteinExistence type="predicted"/>
<evidence type="ECO:0000313" key="3">
    <source>
        <dbReference type="Proteomes" id="UP000284006"/>
    </source>
</evidence>
<reference evidence="2 3" key="1">
    <citation type="submission" date="2018-09" db="EMBL/GenBank/DDBJ databases">
        <authorList>
            <person name="Zhu H."/>
        </authorList>
    </citation>
    <scope>NUCLEOTIDE SEQUENCE [LARGE SCALE GENOMIC DNA]</scope>
    <source>
        <strain evidence="2 3">K1S02-61</strain>
    </source>
</reference>
<sequence>MKTQFADRGFTLADLLVAVAIVGILASVAYPSYASYVTRSRRAEGKLALLDILQQQERHYSQHNTYVAFSADTDDTDPRRFKWWSGPTSQGSAYELRGQACEGSDIGECIEITALPGTERVDAQFRDSECGTLRADSIGRRSASGSSTRCWP</sequence>
<dbReference type="OrthoDB" id="8592370at2"/>
<evidence type="ECO:0000313" key="2">
    <source>
        <dbReference type="EMBL" id="RJG16625.1"/>
    </source>
</evidence>
<dbReference type="Pfam" id="PF16732">
    <property type="entry name" value="ComP_DUS"/>
    <property type="match status" value="1"/>
</dbReference>
<organism evidence="2 3">
    <name type="scientific">Massilia cavernae</name>
    <dbReference type="NCBI Taxonomy" id="2320864"/>
    <lineage>
        <taxon>Bacteria</taxon>
        <taxon>Pseudomonadati</taxon>
        <taxon>Pseudomonadota</taxon>
        <taxon>Betaproteobacteria</taxon>
        <taxon>Burkholderiales</taxon>
        <taxon>Oxalobacteraceae</taxon>
        <taxon>Telluria group</taxon>
        <taxon>Massilia</taxon>
    </lineage>
</organism>
<keyword evidence="1" id="KW-0812">Transmembrane</keyword>
<dbReference type="Proteomes" id="UP000284006">
    <property type="component" value="Unassembled WGS sequence"/>
</dbReference>
<name>A0A418XV98_9BURK</name>
<protein>
    <submittedName>
        <fullName evidence="2">Type IV pilin protein</fullName>
    </submittedName>
</protein>
<dbReference type="NCBIfam" id="TIGR02532">
    <property type="entry name" value="IV_pilin_GFxxxE"/>
    <property type="match status" value="1"/>
</dbReference>
<dbReference type="InterPro" id="IPR012902">
    <property type="entry name" value="N_methyl_site"/>
</dbReference>
<dbReference type="Gene3D" id="3.30.700.10">
    <property type="entry name" value="Glycoprotein, Type 4 Pilin"/>
    <property type="match status" value="1"/>
</dbReference>
<dbReference type="GO" id="GO:0043683">
    <property type="term" value="P:type IV pilus assembly"/>
    <property type="evidence" value="ECO:0007669"/>
    <property type="project" value="InterPro"/>
</dbReference>